<evidence type="ECO:0000313" key="1">
    <source>
        <dbReference type="EMBL" id="KZV30492.1"/>
    </source>
</evidence>
<keyword evidence="1" id="KW-0808">Transferase</keyword>
<dbReference type="GO" id="GO:0008168">
    <property type="term" value="F:methyltransferase activity"/>
    <property type="evidence" value="ECO:0007669"/>
    <property type="project" value="UniProtKB-KW"/>
</dbReference>
<keyword evidence="1" id="KW-0489">Methyltransferase</keyword>
<reference evidence="1 2" key="1">
    <citation type="journal article" date="2015" name="Proc. Natl. Acad. Sci. U.S.A.">
        <title>The resurrection genome of Boea hygrometrica: A blueprint for survival of dehydration.</title>
        <authorList>
            <person name="Xiao L."/>
            <person name="Yang G."/>
            <person name="Zhang L."/>
            <person name="Yang X."/>
            <person name="Zhao S."/>
            <person name="Ji Z."/>
            <person name="Zhou Q."/>
            <person name="Hu M."/>
            <person name="Wang Y."/>
            <person name="Chen M."/>
            <person name="Xu Y."/>
            <person name="Jin H."/>
            <person name="Xiao X."/>
            <person name="Hu G."/>
            <person name="Bao F."/>
            <person name="Hu Y."/>
            <person name="Wan P."/>
            <person name="Li L."/>
            <person name="Deng X."/>
            <person name="Kuang T."/>
            <person name="Xiang C."/>
            <person name="Zhu J.K."/>
            <person name="Oliver M.J."/>
            <person name="He Y."/>
        </authorList>
    </citation>
    <scope>NUCLEOTIDE SEQUENCE [LARGE SCALE GENOMIC DNA]</scope>
    <source>
        <strain evidence="2">cv. XS01</strain>
    </source>
</reference>
<gene>
    <name evidence="1" type="ORF">F511_21841</name>
</gene>
<name>A0A2Z7BEY7_9LAMI</name>
<dbReference type="Proteomes" id="UP000250235">
    <property type="component" value="Unassembled WGS sequence"/>
</dbReference>
<keyword evidence="2" id="KW-1185">Reference proteome</keyword>
<organism evidence="1 2">
    <name type="scientific">Dorcoceras hygrometricum</name>
    <dbReference type="NCBI Taxonomy" id="472368"/>
    <lineage>
        <taxon>Eukaryota</taxon>
        <taxon>Viridiplantae</taxon>
        <taxon>Streptophyta</taxon>
        <taxon>Embryophyta</taxon>
        <taxon>Tracheophyta</taxon>
        <taxon>Spermatophyta</taxon>
        <taxon>Magnoliopsida</taxon>
        <taxon>eudicotyledons</taxon>
        <taxon>Gunneridae</taxon>
        <taxon>Pentapetalae</taxon>
        <taxon>asterids</taxon>
        <taxon>lamiids</taxon>
        <taxon>Lamiales</taxon>
        <taxon>Gesneriaceae</taxon>
        <taxon>Didymocarpoideae</taxon>
        <taxon>Trichosporeae</taxon>
        <taxon>Loxocarpinae</taxon>
        <taxon>Dorcoceras</taxon>
    </lineage>
</organism>
<dbReference type="EMBL" id="KV008266">
    <property type="protein sequence ID" value="KZV30492.1"/>
    <property type="molecule type" value="Genomic_DNA"/>
</dbReference>
<evidence type="ECO:0000313" key="2">
    <source>
        <dbReference type="Proteomes" id="UP000250235"/>
    </source>
</evidence>
<sequence length="351" mass="39911">MSLEDIILSIPVDVPLPSPGVEITKITMGKEIKIPGVDERTWNQASLPQIKVDDKGKEPLKQKDPIKGRPHLEHYSLICADIDLLVKLRAQMIDEVDQFFNSFSLKKLATINIEDMTKKEEQVLYWGEAESTLVSLQRKGYILLKYREILVRKFLESWKQNFVPGDGSSATDLKVIAMLSDIHLFVLEDLKEQAIAHGLTWTKTCCSKIFEGHTRDRGAVIARNNTNTPSKCWIRMMIRVDGVWAVEPCADHWTLYPLSVNTSTPSKCWIRTMICVDGVLAVEPCADYWVKIPLPVVLNEVPRQCSYVDTLPTISGGGDTDRNIVERLITADRQRERSRGHSSGSYKRRRY</sequence>
<dbReference type="AlphaFoldDB" id="A0A2Z7BEY7"/>
<accession>A0A2Z7BEY7</accession>
<dbReference type="GO" id="GO:0032259">
    <property type="term" value="P:methylation"/>
    <property type="evidence" value="ECO:0007669"/>
    <property type="project" value="UniProtKB-KW"/>
</dbReference>
<proteinExistence type="predicted"/>
<protein>
    <submittedName>
        <fullName evidence="1">Trans-resveratrol di-O-methyltransferase-like</fullName>
    </submittedName>
</protein>